<protein>
    <recommendedName>
        <fullName evidence="10">VWFA domain-containing protein</fullName>
    </recommendedName>
</protein>
<dbReference type="EMBL" id="LDOU01000015">
    <property type="protein sequence ID" value="KLV08211.1"/>
    <property type="molecule type" value="Genomic_DNA"/>
</dbReference>
<evidence type="ECO:0000256" key="3">
    <source>
        <dbReference type="ARBA" id="ARBA00022729"/>
    </source>
</evidence>
<dbReference type="RefSeq" id="WP_047886099.1">
    <property type="nucleotide sequence ID" value="NZ_CP071326.1"/>
</dbReference>
<organism evidence="8 9">
    <name type="scientific">Photobacterium ganghwense</name>
    <dbReference type="NCBI Taxonomy" id="320778"/>
    <lineage>
        <taxon>Bacteria</taxon>
        <taxon>Pseudomonadati</taxon>
        <taxon>Pseudomonadota</taxon>
        <taxon>Gammaproteobacteria</taxon>
        <taxon>Vibrionales</taxon>
        <taxon>Vibrionaceae</taxon>
        <taxon>Photobacterium</taxon>
    </lineage>
</organism>
<keyword evidence="3 5" id="KW-0732">Signal</keyword>
<dbReference type="STRING" id="320778.ABT57_15545"/>
<feature type="coiled-coil region" evidence="4">
    <location>
        <begin position="671"/>
        <end position="698"/>
    </location>
</feature>
<evidence type="ECO:0000256" key="2">
    <source>
        <dbReference type="ARBA" id="ARBA00022525"/>
    </source>
</evidence>
<dbReference type="GO" id="GO:0004553">
    <property type="term" value="F:hydrolase activity, hydrolyzing O-glycosyl compounds"/>
    <property type="evidence" value="ECO:0007669"/>
    <property type="project" value="InterPro"/>
</dbReference>
<keyword evidence="9" id="KW-1185">Reference proteome</keyword>
<dbReference type="InterPro" id="IPR018247">
    <property type="entry name" value="EF_Hand_1_Ca_BS"/>
</dbReference>
<evidence type="ECO:0000313" key="8">
    <source>
        <dbReference type="EMBL" id="KLV08211.1"/>
    </source>
</evidence>
<dbReference type="SUPFAM" id="SSF63446">
    <property type="entry name" value="Type I dockerin domain"/>
    <property type="match status" value="1"/>
</dbReference>
<evidence type="ECO:0008006" key="10">
    <source>
        <dbReference type="Google" id="ProtNLM"/>
    </source>
</evidence>
<gene>
    <name evidence="8" type="ORF">ABT57_15545</name>
</gene>
<keyword evidence="4" id="KW-0175">Coiled coil</keyword>
<dbReference type="InterPro" id="IPR056861">
    <property type="entry name" value="HMCN1-like_VWA"/>
</dbReference>
<evidence type="ECO:0000259" key="6">
    <source>
        <dbReference type="PROSITE" id="PS50234"/>
    </source>
</evidence>
<evidence type="ECO:0000256" key="5">
    <source>
        <dbReference type="SAM" id="SignalP"/>
    </source>
</evidence>
<dbReference type="InterPro" id="IPR036465">
    <property type="entry name" value="vWFA_dom_sf"/>
</dbReference>
<dbReference type="PROSITE" id="PS00018">
    <property type="entry name" value="EF_HAND_1"/>
    <property type="match status" value="1"/>
</dbReference>
<dbReference type="PANTHER" id="PTHR47763">
    <property type="entry name" value="ALPHA-PROTEIN KINASE VWKA"/>
    <property type="match status" value="1"/>
</dbReference>
<feature type="domain" description="VWFA" evidence="6">
    <location>
        <begin position="128"/>
        <end position="320"/>
    </location>
</feature>
<evidence type="ECO:0000256" key="4">
    <source>
        <dbReference type="SAM" id="Coils"/>
    </source>
</evidence>
<evidence type="ECO:0000259" key="7">
    <source>
        <dbReference type="PROSITE" id="PS51766"/>
    </source>
</evidence>
<comment type="subcellular location">
    <subcellularLocation>
        <location evidence="1">Secreted</location>
    </subcellularLocation>
</comment>
<dbReference type="GO" id="GO:0000272">
    <property type="term" value="P:polysaccharide catabolic process"/>
    <property type="evidence" value="ECO:0007669"/>
    <property type="project" value="InterPro"/>
</dbReference>
<dbReference type="InterPro" id="IPR016134">
    <property type="entry name" value="Dockerin_dom"/>
</dbReference>
<reference evidence="8 9" key="1">
    <citation type="submission" date="2015-05" db="EMBL/GenBank/DDBJ databases">
        <title>Photobacterium galathea sp. nov.</title>
        <authorList>
            <person name="Machado H."/>
            <person name="Gram L."/>
        </authorList>
    </citation>
    <scope>NUCLEOTIDE SEQUENCE [LARGE SCALE GENOMIC DNA]</scope>
    <source>
        <strain evidence="8 9">DSM 22954</strain>
    </source>
</reference>
<sequence length="1204" mass="129692">MKHPYLLPLSLFIAPATMAQVEYLSPTYLEAVSKDLAAMNQTPIAKSIAVSRSAGIATPSQVTITEINAHSFPTVSGFFSVRDSEGEHVSGLTSSDLALAITHPALTERQTPLDIFVSEIGSTSTKADIAFVIDSTGSMSGEINTVIANIREFVDALAAADIDYRLAGFSFGDEVPYRKKISFTNNADAFKNWVSSLVAHGGSDWPENPLDSIISAGSELSWRADAQQIIMLITDAPAHVAGDGGDSDTTATFSLAALSTQQQAVYYSSPESQYLSLGTSLNWPFNGDVLLSQLGDAVRSSYQFSFTDPVGLHDGLTRQMIVHPNGQPLIRDQAPYTPDLKTGRFSLVVMNNDPEPRAIASAQVTVTDKDGNSTTYISDGTGTVDIELTGDQTYQITAGLTGFYAPQEMTVTTTVNDSGDIDISVEELSFNLALLTVAEIKASVSKRLNQIKAFGPTLISNAPFEAEANTALNWISTIPDSSDELGDGPSDAQQEGLKRMDIATQAVHKSNQYIENDVKIIGGSLAKIVMTFLDLNSTFTKIEEQLRTVAGKLDPAAADWAIIRWTYSQVKELLEITASSLGQLTKNLSNLLLDVVKMNLEEQHHGLVTELKTLLAVATTNPNLPLIENMAQQAALDLLIPIYANGADTKFEKSIGVHSNITTSLTADALAYRLNQANQSLNQMLKQAEAVKSTLANTSKLSDIIGVIGGAVSSIDSTLDILPASIANTIPALATVKTALSALDKGLKVGDITVSATNSAVASSHFLVLDSQIENVIERTSDGADSSISPYRAMSRTSFAFADKKLEQLNTQLTTKSIPVTSATLDEHFIQANQLLSDGKLDAFFDYYINSLTPAVDNDQQNISAMMAYIISADQLERQYGRPGNWDALRTDALTAAINLKIQAISNKLAIAATLLELGTSDSAQEKALTAQLSEALTHWQTESTILTAKVAEARLRADGFTSNEGLFTIDKVNVSSQPENGHTLFTVTVSLENIGDTNANAVTPSIVANTLTFISHSAQDSSTDYANGESYQHTFVYSNENNPELDKHSLDITLTQNFTNEVVTDNKVVFAYLPTIDSDKDGIPDHIENQYGFDPQDATDGYKDHDNDGVNSSTEYQLGLDPLKDFSTGSDKADFDVYLSMLIPGNGLAGDVNQDATVDTLDYDHLIEMYGQSTQANPKLILGDFNRNGKIDLFDLTIVKKSM</sequence>
<accession>A0A0J1H961</accession>
<dbReference type="AlphaFoldDB" id="A0A0J1H961"/>
<dbReference type="PATRIC" id="fig|320778.3.peg.3381"/>
<dbReference type="InterPro" id="IPR036439">
    <property type="entry name" value="Dockerin_dom_sf"/>
</dbReference>
<feature type="chain" id="PRO_5005252408" description="VWFA domain-containing protein" evidence="5">
    <location>
        <begin position="20"/>
        <end position="1204"/>
    </location>
</feature>
<evidence type="ECO:0000256" key="1">
    <source>
        <dbReference type="ARBA" id="ARBA00004613"/>
    </source>
</evidence>
<dbReference type="InterPro" id="IPR002035">
    <property type="entry name" value="VWF_A"/>
</dbReference>
<name>A0A0J1H961_9GAMM</name>
<dbReference type="SUPFAM" id="SSF53300">
    <property type="entry name" value="vWA-like"/>
    <property type="match status" value="1"/>
</dbReference>
<dbReference type="Pfam" id="PF25106">
    <property type="entry name" value="VWA_4"/>
    <property type="match status" value="1"/>
</dbReference>
<dbReference type="OrthoDB" id="5624957at2"/>
<dbReference type="Gene3D" id="3.40.50.410">
    <property type="entry name" value="von Willebrand factor, type A domain"/>
    <property type="match status" value="1"/>
</dbReference>
<dbReference type="CDD" id="cd00198">
    <property type="entry name" value="vWFA"/>
    <property type="match status" value="1"/>
</dbReference>
<dbReference type="Proteomes" id="UP000035909">
    <property type="component" value="Unassembled WGS sequence"/>
</dbReference>
<dbReference type="Pfam" id="PF00404">
    <property type="entry name" value="Dockerin_1"/>
    <property type="match status" value="1"/>
</dbReference>
<dbReference type="InterPro" id="IPR052969">
    <property type="entry name" value="Thr-specific_kinase-like"/>
</dbReference>
<dbReference type="PROSITE" id="PS50234">
    <property type="entry name" value="VWFA"/>
    <property type="match status" value="1"/>
</dbReference>
<dbReference type="PROSITE" id="PS51766">
    <property type="entry name" value="DOCKERIN"/>
    <property type="match status" value="1"/>
</dbReference>
<dbReference type="PROSITE" id="PS00448">
    <property type="entry name" value="CLOS_CELLULOSOME_RPT"/>
    <property type="match status" value="1"/>
</dbReference>
<feature type="signal peptide" evidence="5">
    <location>
        <begin position="1"/>
        <end position="19"/>
    </location>
</feature>
<feature type="domain" description="Dockerin" evidence="7">
    <location>
        <begin position="1146"/>
        <end position="1204"/>
    </location>
</feature>
<proteinExistence type="predicted"/>
<comment type="caution">
    <text evidence="8">The sequence shown here is derived from an EMBL/GenBank/DDBJ whole genome shotgun (WGS) entry which is preliminary data.</text>
</comment>
<keyword evidence="2" id="KW-0964">Secreted</keyword>
<dbReference type="InterPro" id="IPR002105">
    <property type="entry name" value="Dockerin_1_rpt"/>
</dbReference>
<evidence type="ECO:0000313" key="9">
    <source>
        <dbReference type="Proteomes" id="UP000035909"/>
    </source>
</evidence>
<dbReference type="Gene3D" id="1.10.1330.10">
    <property type="entry name" value="Dockerin domain"/>
    <property type="match status" value="1"/>
</dbReference>